<evidence type="ECO:0000313" key="8">
    <source>
        <dbReference type="Proteomes" id="UP000075243"/>
    </source>
</evidence>
<sequence length="238" mass="27411">MLRKSYSDFLQEMGRRLVLPQMTIATALVFCHRFFLRQSHAKNDWEIVAIACIFLAGKVESTINWLQDVIMVGRGVKLGVDEKTLHREKLCTKEYEDLILLAEKLVLVTIDFEIDVAHPYRPLSVAIDKLDVSIESKSLLTQVAYHLVNDGLRSWLCLQFKPHQIAAGVMFLAARGLEMKLNPSDWWCWPELDVNEEQLKEMSDHLLELDKQSSTPRFNHNLECETISTNGLRVDDKN</sequence>
<evidence type="ECO:0000256" key="1">
    <source>
        <dbReference type="ARBA" id="ARBA00011177"/>
    </source>
</evidence>
<accession>A0A151UC93</accession>
<dbReference type="AlphaFoldDB" id="A0A151UC93"/>
<keyword evidence="7" id="KW-0808">Transferase</keyword>
<comment type="subunit">
    <text evidence="1">Interacts with the CDC2 protein kinase to form a serine/threonine kinase holoenzyme complex also known as maturation promoting factor (MPF). The cyclin subunit imparts substrate specificity to the complex.</text>
</comment>
<dbReference type="GO" id="GO:0016779">
    <property type="term" value="F:nucleotidyltransferase activity"/>
    <property type="evidence" value="ECO:0007669"/>
    <property type="project" value="UniProtKB-KW"/>
</dbReference>
<dbReference type="PIRSF" id="PIRSF028758">
    <property type="entry name" value="Cyclin, C/H/G types"/>
    <property type="match status" value="1"/>
</dbReference>
<keyword evidence="5" id="KW-0195">Cyclin</keyword>
<evidence type="ECO:0000256" key="2">
    <source>
        <dbReference type="ARBA" id="ARBA00022618"/>
    </source>
</evidence>
<feature type="domain" description="Cyclin-like" evidence="6">
    <location>
        <begin position="8"/>
        <end position="108"/>
    </location>
</feature>
<dbReference type="GO" id="GO:0006357">
    <property type="term" value="P:regulation of transcription by RNA polymerase II"/>
    <property type="evidence" value="ECO:0007669"/>
    <property type="project" value="InterPro"/>
</dbReference>
<dbReference type="SUPFAM" id="SSF47954">
    <property type="entry name" value="Cyclin-like"/>
    <property type="match status" value="2"/>
</dbReference>
<dbReference type="PANTHER" id="PTHR10026">
    <property type="entry name" value="CYCLIN"/>
    <property type="match status" value="1"/>
</dbReference>
<evidence type="ECO:0000259" key="6">
    <source>
        <dbReference type="SMART" id="SM00385"/>
    </source>
</evidence>
<organism evidence="7 8">
    <name type="scientific">Cajanus cajan</name>
    <name type="common">Pigeon pea</name>
    <name type="synonym">Cajanus indicus</name>
    <dbReference type="NCBI Taxonomy" id="3821"/>
    <lineage>
        <taxon>Eukaryota</taxon>
        <taxon>Viridiplantae</taxon>
        <taxon>Streptophyta</taxon>
        <taxon>Embryophyta</taxon>
        <taxon>Tracheophyta</taxon>
        <taxon>Spermatophyta</taxon>
        <taxon>Magnoliopsida</taxon>
        <taxon>eudicotyledons</taxon>
        <taxon>Gunneridae</taxon>
        <taxon>Pentapetalae</taxon>
        <taxon>rosids</taxon>
        <taxon>fabids</taxon>
        <taxon>Fabales</taxon>
        <taxon>Fabaceae</taxon>
        <taxon>Papilionoideae</taxon>
        <taxon>50 kb inversion clade</taxon>
        <taxon>NPAAA clade</taxon>
        <taxon>indigoferoid/millettioid clade</taxon>
        <taxon>Phaseoleae</taxon>
        <taxon>Cajanus</taxon>
    </lineage>
</organism>
<name>A0A151UC93_CAJCA</name>
<evidence type="ECO:0000256" key="3">
    <source>
        <dbReference type="ARBA" id="ARBA00023306"/>
    </source>
</evidence>
<dbReference type="OMA" id="MYDMMKY"/>
<dbReference type="InterPro" id="IPR043198">
    <property type="entry name" value="Cyclin/Ssn8"/>
</dbReference>
<dbReference type="InterPro" id="IPR036915">
    <property type="entry name" value="Cyclin-like_sf"/>
</dbReference>
<dbReference type="Proteomes" id="UP000075243">
    <property type="component" value="Chromosome 1"/>
</dbReference>
<dbReference type="GO" id="GO:0051301">
    <property type="term" value="P:cell division"/>
    <property type="evidence" value="ECO:0007669"/>
    <property type="project" value="UniProtKB-KW"/>
</dbReference>
<keyword evidence="7" id="KW-0548">Nucleotidyltransferase</keyword>
<dbReference type="Gramene" id="C.cajan_20479.t">
    <property type="protein sequence ID" value="C.cajan_20479.t.cds1"/>
    <property type="gene ID" value="C.cajan_20479"/>
</dbReference>
<evidence type="ECO:0000256" key="5">
    <source>
        <dbReference type="RuleBase" id="RU000383"/>
    </source>
</evidence>
<keyword evidence="3" id="KW-0131">Cell cycle</keyword>
<keyword evidence="2" id="KW-0132">Cell division</keyword>
<evidence type="ECO:0000313" key="7">
    <source>
        <dbReference type="EMBL" id="KYP76831.1"/>
    </source>
</evidence>
<comment type="similarity">
    <text evidence="5">Belongs to the cyclin family.</text>
</comment>
<dbReference type="STRING" id="3821.A0A151UC93"/>
<keyword evidence="8" id="KW-1185">Reference proteome</keyword>
<feature type="domain" description="Cyclin-like" evidence="6">
    <location>
        <begin position="121"/>
        <end position="208"/>
    </location>
</feature>
<protein>
    <recommendedName>
        <fullName evidence="4">B-like cyclin</fullName>
    </recommendedName>
</protein>
<dbReference type="EMBL" id="CM003603">
    <property type="protein sequence ID" value="KYP76831.1"/>
    <property type="molecule type" value="Genomic_DNA"/>
</dbReference>
<dbReference type="InterPro" id="IPR013763">
    <property type="entry name" value="Cyclin-like_dom"/>
</dbReference>
<dbReference type="SMART" id="SM00385">
    <property type="entry name" value="CYCLIN"/>
    <property type="match status" value="2"/>
</dbReference>
<dbReference type="GO" id="GO:0016538">
    <property type="term" value="F:cyclin-dependent protein serine/threonine kinase regulator activity"/>
    <property type="evidence" value="ECO:0007669"/>
    <property type="project" value="InterPro"/>
</dbReference>
<evidence type="ECO:0000256" key="4">
    <source>
        <dbReference type="ARBA" id="ARBA00032263"/>
    </source>
</evidence>
<reference evidence="7 8" key="1">
    <citation type="journal article" date="2012" name="Nat. Biotechnol.">
        <title>Draft genome sequence of pigeonpea (Cajanus cajan), an orphan legume crop of resource-poor farmers.</title>
        <authorList>
            <person name="Varshney R.K."/>
            <person name="Chen W."/>
            <person name="Li Y."/>
            <person name="Bharti A.K."/>
            <person name="Saxena R.K."/>
            <person name="Schlueter J.A."/>
            <person name="Donoghue M.T."/>
            <person name="Azam S."/>
            <person name="Fan G."/>
            <person name="Whaley A.M."/>
            <person name="Farmer A.D."/>
            <person name="Sheridan J."/>
            <person name="Iwata A."/>
            <person name="Tuteja R."/>
            <person name="Penmetsa R.V."/>
            <person name="Wu W."/>
            <person name="Upadhyaya H.D."/>
            <person name="Yang S.P."/>
            <person name="Shah T."/>
            <person name="Saxena K.B."/>
            <person name="Michael T."/>
            <person name="McCombie W.R."/>
            <person name="Yang B."/>
            <person name="Zhang G."/>
            <person name="Yang H."/>
            <person name="Wang J."/>
            <person name="Spillane C."/>
            <person name="Cook D.R."/>
            <person name="May G.D."/>
            <person name="Xu X."/>
            <person name="Jackson S.A."/>
        </authorList>
    </citation>
    <scope>NUCLEOTIDE SEQUENCE [LARGE SCALE GENOMIC DNA]</scope>
    <source>
        <strain evidence="8">cv. Asha</strain>
    </source>
</reference>
<dbReference type="Gene3D" id="1.10.472.10">
    <property type="entry name" value="Cyclin-like"/>
    <property type="match status" value="2"/>
</dbReference>
<proteinExistence type="inferred from homology"/>
<dbReference type="InterPro" id="IPR006671">
    <property type="entry name" value="Cyclin_N"/>
</dbReference>
<gene>
    <name evidence="7" type="ORF">KK1_021089</name>
</gene>
<dbReference type="Pfam" id="PF00134">
    <property type="entry name" value="Cyclin_N"/>
    <property type="match status" value="1"/>
</dbReference>